<dbReference type="Gene3D" id="3.40.50.1820">
    <property type="entry name" value="alpha/beta hydrolase"/>
    <property type="match status" value="1"/>
</dbReference>
<gene>
    <name evidence="3" type="ORF">DNL40_07170</name>
</gene>
<dbReference type="Proteomes" id="UP000248783">
    <property type="component" value="Unassembled WGS sequence"/>
</dbReference>
<dbReference type="InterPro" id="IPR000073">
    <property type="entry name" value="AB_hydrolase_1"/>
</dbReference>
<dbReference type="PANTHER" id="PTHR43798">
    <property type="entry name" value="MONOACYLGLYCEROL LIPASE"/>
    <property type="match status" value="1"/>
</dbReference>
<sequence>MPDRPLPETRRTTTDGLTVVGHVTSAAPSKVPPPHQDAPRSETAAPAAPAVVLVHGLGSSARAYRHLVGPLSQDAEVHAVDLPGFGASPRPRRDVTVAAHAAALAAYLRQHVGGRPRPVVVGHSMGAQVVGQLLADHPDAVGAGVLLGPTSDPRARTLPQQALRLGLDALGEAPGAVGNLLVDTLVRSGPPYYVAQLRHVVEHHLEQVLPRVEVPVVVVRGDRDPVAPSSWTALLAASAPRGISRTVRGRHHAMDQDPWGLAAVVREAARLARQEVP</sequence>
<name>A0A2W5X0Y2_9MICO</name>
<evidence type="ECO:0000313" key="3">
    <source>
        <dbReference type="EMBL" id="PZR53875.1"/>
    </source>
</evidence>
<dbReference type="PANTHER" id="PTHR43798:SF33">
    <property type="entry name" value="HYDROLASE, PUTATIVE (AFU_ORTHOLOGUE AFUA_2G14860)-RELATED"/>
    <property type="match status" value="1"/>
</dbReference>
<dbReference type="RefSeq" id="WP_111250542.1">
    <property type="nucleotide sequence ID" value="NZ_QKWH01000003.1"/>
</dbReference>
<keyword evidence="4" id="KW-1185">Reference proteome</keyword>
<organism evidence="3 4">
    <name type="scientific">Xylanimonas oleitrophica</name>
    <dbReference type="NCBI Taxonomy" id="2607479"/>
    <lineage>
        <taxon>Bacteria</taxon>
        <taxon>Bacillati</taxon>
        <taxon>Actinomycetota</taxon>
        <taxon>Actinomycetes</taxon>
        <taxon>Micrococcales</taxon>
        <taxon>Promicromonosporaceae</taxon>
        <taxon>Xylanimonas</taxon>
    </lineage>
</organism>
<protein>
    <submittedName>
        <fullName evidence="3">Alpha/beta hydrolase</fullName>
    </submittedName>
</protein>
<proteinExistence type="predicted"/>
<keyword evidence="3" id="KW-0378">Hydrolase</keyword>
<feature type="domain" description="AB hydrolase-1" evidence="2">
    <location>
        <begin position="49"/>
        <end position="151"/>
    </location>
</feature>
<comment type="caution">
    <text evidence="3">The sequence shown here is derived from an EMBL/GenBank/DDBJ whole genome shotgun (WGS) entry which is preliminary data.</text>
</comment>
<dbReference type="InterPro" id="IPR029058">
    <property type="entry name" value="AB_hydrolase_fold"/>
</dbReference>
<dbReference type="SUPFAM" id="SSF53474">
    <property type="entry name" value="alpha/beta-Hydrolases"/>
    <property type="match status" value="1"/>
</dbReference>
<dbReference type="Pfam" id="PF00561">
    <property type="entry name" value="Abhydrolase_1"/>
    <property type="match status" value="1"/>
</dbReference>
<feature type="region of interest" description="Disordered" evidence="1">
    <location>
        <begin position="24"/>
        <end position="44"/>
    </location>
</feature>
<dbReference type="EMBL" id="QKWH01000003">
    <property type="protein sequence ID" value="PZR53875.1"/>
    <property type="molecule type" value="Genomic_DNA"/>
</dbReference>
<accession>A0A2W5X0Y2</accession>
<evidence type="ECO:0000259" key="2">
    <source>
        <dbReference type="Pfam" id="PF00561"/>
    </source>
</evidence>
<reference evidence="3 4" key="1">
    <citation type="submission" date="2018-06" db="EMBL/GenBank/DDBJ databases">
        <title>Whole genome sequencing of a novel hydrocarbon degrading bacterial strain, PW21 isolated from oil contaminated produced water sample.</title>
        <authorList>
            <person name="Nagkirti P."/>
            <person name="Shaikh A."/>
            <person name="Gowdaman V."/>
            <person name="Engineer A.E."/>
            <person name="Dagar S."/>
            <person name="Dhakephalkar P.K."/>
        </authorList>
    </citation>
    <scope>NUCLEOTIDE SEQUENCE [LARGE SCALE GENOMIC DNA]</scope>
    <source>
        <strain evidence="3 4">PW21</strain>
    </source>
</reference>
<dbReference type="GO" id="GO:0016787">
    <property type="term" value="F:hydrolase activity"/>
    <property type="evidence" value="ECO:0007669"/>
    <property type="project" value="UniProtKB-KW"/>
</dbReference>
<dbReference type="GO" id="GO:0016020">
    <property type="term" value="C:membrane"/>
    <property type="evidence" value="ECO:0007669"/>
    <property type="project" value="TreeGrafter"/>
</dbReference>
<evidence type="ECO:0000256" key="1">
    <source>
        <dbReference type="SAM" id="MobiDB-lite"/>
    </source>
</evidence>
<dbReference type="InterPro" id="IPR050266">
    <property type="entry name" value="AB_hydrolase_sf"/>
</dbReference>
<dbReference type="AlphaFoldDB" id="A0A2W5X0Y2"/>
<evidence type="ECO:0000313" key="4">
    <source>
        <dbReference type="Proteomes" id="UP000248783"/>
    </source>
</evidence>